<evidence type="ECO:0000256" key="4">
    <source>
        <dbReference type="SAM" id="Phobius"/>
    </source>
</evidence>
<dbReference type="SUPFAM" id="SSF49899">
    <property type="entry name" value="Concanavalin A-like lectins/glucanases"/>
    <property type="match status" value="1"/>
</dbReference>
<dbReference type="OrthoDB" id="3849876at2"/>
<feature type="region of interest" description="Disordered" evidence="3">
    <location>
        <begin position="1"/>
        <end position="102"/>
    </location>
</feature>
<dbReference type="InterPro" id="IPR013320">
    <property type="entry name" value="ConA-like_dom_sf"/>
</dbReference>
<keyword evidence="7" id="KW-1185">Reference proteome</keyword>
<dbReference type="EMBL" id="WEGJ01000008">
    <property type="protein sequence ID" value="MQY12758.1"/>
    <property type="molecule type" value="Genomic_DNA"/>
</dbReference>
<evidence type="ECO:0000313" key="6">
    <source>
        <dbReference type="EMBL" id="MQY12758.1"/>
    </source>
</evidence>
<dbReference type="RefSeq" id="WP_153452354.1">
    <property type="nucleotide sequence ID" value="NZ_WEGJ01000008.1"/>
</dbReference>
<feature type="compositionally biased region" description="Low complexity" evidence="3">
    <location>
        <begin position="45"/>
        <end position="67"/>
    </location>
</feature>
<dbReference type="SMART" id="SM00560">
    <property type="entry name" value="LamGL"/>
    <property type="match status" value="1"/>
</dbReference>
<dbReference type="InterPro" id="IPR006558">
    <property type="entry name" value="LamG-like"/>
</dbReference>
<keyword evidence="4" id="KW-1133">Transmembrane helix</keyword>
<evidence type="ECO:0000313" key="7">
    <source>
        <dbReference type="Proteomes" id="UP000466345"/>
    </source>
</evidence>
<feature type="domain" description="LamG-like jellyroll fold" evidence="5">
    <location>
        <begin position="220"/>
        <end position="362"/>
    </location>
</feature>
<name>A0A7K0CH33_9ACTN</name>
<evidence type="ECO:0000259" key="5">
    <source>
        <dbReference type="SMART" id="SM00560"/>
    </source>
</evidence>
<feature type="compositionally biased region" description="Pro residues" evidence="3">
    <location>
        <begin position="77"/>
        <end position="87"/>
    </location>
</feature>
<comment type="caution">
    <text evidence="6">The sequence shown here is derived from an EMBL/GenBank/DDBJ whole genome shotgun (WGS) entry which is preliminary data.</text>
</comment>
<reference evidence="6 7" key="1">
    <citation type="submission" date="2019-10" db="EMBL/GenBank/DDBJ databases">
        <title>Streptomyces smaragdinus sp. nov. and Streptomyces fabii sp. nov., isolated from the gut of fungus growing-termite Macrotermes natalensis.</title>
        <authorList>
            <person name="Schwitalla J."/>
            <person name="Benndorf R."/>
            <person name="Martin K."/>
            <person name="De Beer W."/>
            <person name="Kaster A.-K."/>
            <person name="Vollmers J."/>
            <person name="Poulsen M."/>
            <person name="Beemelmanns C."/>
        </authorList>
    </citation>
    <scope>NUCLEOTIDE SEQUENCE [LARGE SCALE GENOMIC DNA]</scope>
    <source>
        <strain evidence="6 7">RB5</strain>
    </source>
</reference>
<keyword evidence="1" id="KW-0732">Signal</keyword>
<feature type="transmembrane region" description="Helical" evidence="4">
    <location>
        <begin position="108"/>
        <end position="127"/>
    </location>
</feature>
<sequence>MTDGTDRHGGSNIPDPRAYDPTIPTGTPAEPRPPVPGGGFGGPGQPVQPWTSESGPGQPGAAPGGQADWQTQVSPGQPEPWVSPIPQPDWSSLADDNERSQRRRKWRITGIVTLAACVLGAGVGLVITQGIGDDGKSPKEKTTQAASNSPKPAESKKAVDPKSPFVDGQKDLIADRTGQNDLAVSPDATVSKGQDGYLLRMRSNMNSYAQSATEAVDVTKSFTVSAWVFNEAQFVSRAAISQGDGKSFSFELGRDDVRGRQDWVFRVQTGKSGADSTTRKVVSKNVNTHNEWVLLMGSYDAKAGTITLYVNGVKAGSAKTGKIFAGSGPLQIGRSRHHDQWVNPWSGVMGSILVWDEPFTAVQAARLKAGSAGTGQPTASWLVG</sequence>
<feature type="compositionally biased region" description="Basic and acidic residues" evidence="3">
    <location>
        <begin position="133"/>
        <end position="142"/>
    </location>
</feature>
<keyword evidence="4" id="KW-0812">Transmembrane</keyword>
<evidence type="ECO:0000256" key="1">
    <source>
        <dbReference type="ARBA" id="ARBA00022729"/>
    </source>
</evidence>
<dbReference type="Gene3D" id="2.60.120.200">
    <property type="match status" value="1"/>
</dbReference>
<evidence type="ECO:0000256" key="3">
    <source>
        <dbReference type="SAM" id="MobiDB-lite"/>
    </source>
</evidence>
<keyword evidence="2" id="KW-1015">Disulfide bond</keyword>
<dbReference type="Proteomes" id="UP000466345">
    <property type="component" value="Unassembled WGS sequence"/>
</dbReference>
<gene>
    <name evidence="6" type="ORF">SRB5_28970</name>
</gene>
<dbReference type="AlphaFoldDB" id="A0A7K0CH33"/>
<organism evidence="6 7">
    <name type="scientific">Streptomyces smaragdinus</name>
    <dbReference type="NCBI Taxonomy" id="2585196"/>
    <lineage>
        <taxon>Bacteria</taxon>
        <taxon>Bacillati</taxon>
        <taxon>Actinomycetota</taxon>
        <taxon>Actinomycetes</taxon>
        <taxon>Kitasatosporales</taxon>
        <taxon>Streptomycetaceae</taxon>
        <taxon>Streptomyces</taxon>
    </lineage>
</organism>
<accession>A0A7K0CH33</accession>
<proteinExistence type="predicted"/>
<evidence type="ECO:0000256" key="2">
    <source>
        <dbReference type="ARBA" id="ARBA00023157"/>
    </source>
</evidence>
<keyword evidence="4" id="KW-0472">Membrane</keyword>
<dbReference type="Pfam" id="PF13385">
    <property type="entry name" value="Laminin_G_3"/>
    <property type="match status" value="1"/>
</dbReference>
<feature type="region of interest" description="Disordered" evidence="3">
    <location>
        <begin position="130"/>
        <end position="168"/>
    </location>
</feature>
<protein>
    <recommendedName>
        <fullName evidence="5">LamG-like jellyroll fold domain-containing protein</fullName>
    </recommendedName>
</protein>